<feature type="coiled-coil region" evidence="2">
    <location>
        <begin position="243"/>
        <end position="277"/>
    </location>
</feature>
<dbReference type="Pfam" id="PF00691">
    <property type="entry name" value="OmpA"/>
    <property type="match status" value="1"/>
</dbReference>
<dbReference type="PANTHER" id="PTHR30329:SF21">
    <property type="entry name" value="LIPOPROTEIN YIAD-RELATED"/>
    <property type="match status" value="1"/>
</dbReference>
<accession>A0A081PBV4</accession>
<dbReference type="InterPro" id="IPR050330">
    <property type="entry name" value="Bact_OuterMem_StrucFunc"/>
</dbReference>
<gene>
    <name evidence="4" type="ORF">N180_00635</name>
</gene>
<name>A0A081PBV4_9SPHI</name>
<feature type="domain" description="OmpA-like" evidence="3">
    <location>
        <begin position="284"/>
        <end position="397"/>
    </location>
</feature>
<keyword evidence="5" id="KW-1185">Reference proteome</keyword>
<dbReference type="PANTHER" id="PTHR30329">
    <property type="entry name" value="STATOR ELEMENT OF FLAGELLAR MOTOR COMPLEX"/>
    <property type="match status" value="1"/>
</dbReference>
<dbReference type="PROSITE" id="PS51123">
    <property type="entry name" value="OMPA_2"/>
    <property type="match status" value="1"/>
</dbReference>
<evidence type="ECO:0000313" key="5">
    <source>
        <dbReference type="Proteomes" id="UP000028007"/>
    </source>
</evidence>
<dbReference type="SUPFAM" id="SSF103088">
    <property type="entry name" value="OmpA-like"/>
    <property type="match status" value="1"/>
</dbReference>
<reference evidence="4 5" key="1">
    <citation type="journal article" date="1992" name="Int. J. Syst. Bacteriol.">
        <title>Sphingobacterium antarcticus sp. nov. a Psychrotrophic Bacterium from the Soils of Schirmacher Oasis, Antarctica.</title>
        <authorList>
            <person name="Shivaji S."/>
            <person name="Ray M.K."/>
            <person name="Rao N.S."/>
            <person name="Saiserr L."/>
            <person name="Jagannadham M.V."/>
            <person name="Kumar G.S."/>
            <person name="Reddy G."/>
            <person name="Bhargava P.M."/>
        </authorList>
    </citation>
    <scope>NUCLEOTIDE SEQUENCE [LARGE SCALE GENOMIC DNA]</scope>
    <source>
        <strain evidence="4 5">4BY</strain>
    </source>
</reference>
<evidence type="ECO:0000256" key="1">
    <source>
        <dbReference type="PROSITE-ProRule" id="PRU00473"/>
    </source>
</evidence>
<evidence type="ECO:0000313" key="4">
    <source>
        <dbReference type="EMBL" id="KEQ28177.1"/>
    </source>
</evidence>
<dbReference type="eggNOG" id="COG2885">
    <property type="taxonomic scope" value="Bacteria"/>
</dbReference>
<evidence type="ECO:0000259" key="3">
    <source>
        <dbReference type="PROSITE" id="PS51123"/>
    </source>
</evidence>
<keyword evidence="1" id="KW-0472">Membrane</keyword>
<protein>
    <submittedName>
        <fullName evidence="4">Major outer membrane protein OmpA</fullName>
    </submittedName>
</protein>
<comment type="caution">
    <text evidence="4">The sequence shown here is derived from an EMBL/GenBank/DDBJ whole genome shotgun (WGS) entry which is preliminary data.</text>
</comment>
<sequence>MIMKKELMILLCLFCGGEAWSQSVESVKDTVVQQSTDKYKVETNRFFDNWFIGAGAGAQIFFGDHDKQMKFGDRLTPGFELYLGKSFSPGVAVRLAVNGFKIKGLTQNGAHSTGEVFDAGKRLSKQEFNYYNVHGDVLFNLNNLLSGYKEDRVYTLSPYAGLGWMHTWDRPVESGVSANVGILNAFRVSDGLDITIDLRGSMVDDRFDGETGNRKQDGLATAALGLKYTFKKRNWDRSSTTVIRQSDKELNALRDQVNTLANDNEILRKQLAQAGNKSVTDVVVEKNIIVAPVLLTFPINKSVISNEMRVNLGFLAKVIKDGGAKVKYRVTGYADKGTGSKKTNERLSKERAQAVYNILVKEFDVPSSLIDVSYEGGVDNMFYDDPRLSRAVITIAN</sequence>
<organism evidence="4 5">
    <name type="scientific">Pedobacter antarcticus 4BY</name>
    <dbReference type="NCBI Taxonomy" id="1358423"/>
    <lineage>
        <taxon>Bacteria</taxon>
        <taxon>Pseudomonadati</taxon>
        <taxon>Bacteroidota</taxon>
        <taxon>Sphingobacteriia</taxon>
        <taxon>Sphingobacteriales</taxon>
        <taxon>Sphingobacteriaceae</taxon>
        <taxon>Pedobacter</taxon>
    </lineage>
</organism>
<dbReference type="AlphaFoldDB" id="A0A081PBV4"/>
<dbReference type="EMBL" id="JNFF01000117">
    <property type="protein sequence ID" value="KEQ28177.1"/>
    <property type="molecule type" value="Genomic_DNA"/>
</dbReference>
<dbReference type="Proteomes" id="UP000028007">
    <property type="component" value="Unassembled WGS sequence"/>
</dbReference>
<dbReference type="InterPro" id="IPR006665">
    <property type="entry name" value="OmpA-like"/>
</dbReference>
<dbReference type="InterPro" id="IPR036737">
    <property type="entry name" value="OmpA-like_sf"/>
</dbReference>
<keyword evidence="2" id="KW-0175">Coiled coil</keyword>
<dbReference type="Gene3D" id="3.30.1330.60">
    <property type="entry name" value="OmpA-like domain"/>
    <property type="match status" value="1"/>
</dbReference>
<evidence type="ECO:0000256" key="2">
    <source>
        <dbReference type="SAM" id="Coils"/>
    </source>
</evidence>
<dbReference type="GO" id="GO:0016020">
    <property type="term" value="C:membrane"/>
    <property type="evidence" value="ECO:0007669"/>
    <property type="project" value="UniProtKB-UniRule"/>
</dbReference>
<proteinExistence type="predicted"/>